<name>A0ABY6TM78_9PAST</name>
<sequence length="225" mass="25683">MKLYRGMMTLTLLILLSAMLFIVLLFDDDILRLHSALTSQRQHYVQHSLALQAQSQAAKSSVCSTVPLEMTGTVYLASFQQEDFVDDNQHHIWCERKALFKKSPTKATFAGEFDTYLDKDKIDLFKSQLQPPPDPHPTDKNPHFYWFSDAQTEWQLTGNIYAVIVAEGDLHISGKGKISGTVITKGQLTVDPSVTISYRKATVQWAVQQQSQWHRAEKSWYDFTP</sequence>
<accession>A0ABY6TM78</accession>
<protein>
    <submittedName>
        <fullName evidence="1">Protein of uncharacterized function (DUF2572)</fullName>
    </submittedName>
</protein>
<evidence type="ECO:0000313" key="1">
    <source>
        <dbReference type="EMBL" id="VTU08791.1"/>
    </source>
</evidence>
<dbReference type="EMBL" id="CABFKI010000010">
    <property type="protein sequence ID" value="VTU08791.1"/>
    <property type="molecule type" value="Genomic_DNA"/>
</dbReference>
<organism evidence="1 2">
    <name type="scientific">Actinobacillus porcinus</name>
    <dbReference type="NCBI Taxonomy" id="51048"/>
    <lineage>
        <taxon>Bacteria</taxon>
        <taxon>Pseudomonadati</taxon>
        <taxon>Pseudomonadota</taxon>
        <taxon>Gammaproteobacteria</taxon>
        <taxon>Pasteurellales</taxon>
        <taxon>Pasteurellaceae</taxon>
        <taxon>Actinobacillus</taxon>
    </lineage>
</organism>
<dbReference type="RefSeq" id="WP_135710656.1">
    <property type="nucleotide sequence ID" value="NZ_CABFKI010000010.1"/>
</dbReference>
<keyword evidence="2" id="KW-1185">Reference proteome</keyword>
<comment type="caution">
    <text evidence="1">The sequence shown here is derived from an EMBL/GenBank/DDBJ whole genome shotgun (WGS) entry which is preliminary data.</text>
</comment>
<dbReference type="GeneID" id="86156008"/>
<evidence type="ECO:0000313" key="2">
    <source>
        <dbReference type="Proteomes" id="UP000308167"/>
    </source>
</evidence>
<dbReference type="Pfam" id="PF10833">
    <property type="entry name" value="DUF2572"/>
    <property type="match status" value="1"/>
</dbReference>
<gene>
    <name evidence="1" type="ORF">SAMEA1410922_01630</name>
</gene>
<dbReference type="Proteomes" id="UP000308167">
    <property type="component" value="Unassembled WGS sequence"/>
</dbReference>
<dbReference type="InterPro" id="IPR022543">
    <property type="entry name" value="DUF2572"/>
</dbReference>
<reference evidence="1 2" key="1">
    <citation type="submission" date="2019-05" db="EMBL/GenBank/DDBJ databases">
        <authorList>
            <consortium name="Pathogen Informatics"/>
        </authorList>
    </citation>
    <scope>NUCLEOTIDE SEQUENCE [LARGE SCALE GENOMIC DNA]</scope>
    <source>
        <strain evidence="1 2">NM319</strain>
    </source>
</reference>
<proteinExistence type="predicted"/>